<sequence length="150" mass="17389">TCAIPITWFSCTRELFHAAMGVLVGHYNGYKRREILHSNLSDSNIWMRIEAANSACTVPEWQEMEDLSWYPWRSGILGDWGLRQDVSSTSKTRSNDDGFITGTFPFQAAELIQPPVQVPHRLNHDLEAFFWVIWIICVNVNGPFNHHRQW</sequence>
<dbReference type="Pfam" id="PF17667">
    <property type="entry name" value="Pkinase_fungal"/>
    <property type="match status" value="1"/>
</dbReference>
<evidence type="ECO:0000313" key="3">
    <source>
        <dbReference type="Proteomes" id="UP000053989"/>
    </source>
</evidence>
<evidence type="ECO:0000313" key="2">
    <source>
        <dbReference type="EMBL" id="KIM55520.1"/>
    </source>
</evidence>
<dbReference type="Proteomes" id="UP000053989">
    <property type="component" value="Unassembled WGS sequence"/>
</dbReference>
<dbReference type="OrthoDB" id="2688657at2759"/>
<feature type="domain" description="Protein kinase" evidence="1">
    <location>
        <begin position="1"/>
        <end position="150"/>
    </location>
</feature>
<keyword evidence="3" id="KW-1185">Reference proteome</keyword>
<dbReference type="PROSITE" id="PS50011">
    <property type="entry name" value="PROTEIN_KINASE_DOM"/>
    <property type="match status" value="1"/>
</dbReference>
<name>A0A0C3D400_9AGAM</name>
<feature type="non-terminal residue" evidence="2">
    <location>
        <position position="150"/>
    </location>
</feature>
<organism evidence="2 3">
    <name type="scientific">Scleroderma citrinum Foug A</name>
    <dbReference type="NCBI Taxonomy" id="1036808"/>
    <lineage>
        <taxon>Eukaryota</taxon>
        <taxon>Fungi</taxon>
        <taxon>Dikarya</taxon>
        <taxon>Basidiomycota</taxon>
        <taxon>Agaricomycotina</taxon>
        <taxon>Agaricomycetes</taxon>
        <taxon>Agaricomycetidae</taxon>
        <taxon>Boletales</taxon>
        <taxon>Sclerodermatineae</taxon>
        <taxon>Sclerodermataceae</taxon>
        <taxon>Scleroderma</taxon>
    </lineage>
</organism>
<protein>
    <recommendedName>
        <fullName evidence="1">Protein kinase domain-containing protein</fullName>
    </recommendedName>
</protein>
<dbReference type="InParanoid" id="A0A0C3D400"/>
<dbReference type="EMBL" id="KN822133">
    <property type="protein sequence ID" value="KIM55520.1"/>
    <property type="molecule type" value="Genomic_DNA"/>
</dbReference>
<dbReference type="AlphaFoldDB" id="A0A0C3D400"/>
<dbReference type="GO" id="GO:0005524">
    <property type="term" value="F:ATP binding"/>
    <property type="evidence" value="ECO:0007669"/>
    <property type="project" value="InterPro"/>
</dbReference>
<feature type="non-terminal residue" evidence="2">
    <location>
        <position position="1"/>
    </location>
</feature>
<evidence type="ECO:0000259" key="1">
    <source>
        <dbReference type="PROSITE" id="PS50011"/>
    </source>
</evidence>
<accession>A0A0C3D400</accession>
<reference evidence="2 3" key="1">
    <citation type="submission" date="2014-04" db="EMBL/GenBank/DDBJ databases">
        <authorList>
            <consortium name="DOE Joint Genome Institute"/>
            <person name="Kuo A."/>
            <person name="Kohler A."/>
            <person name="Nagy L.G."/>
            <person name="Floudas D."/>
            <person name="Copeland A."/>
            <person name="Barry K.W."/>
            <person name="Cichocki N."/>
            <person name="Veneault-Fourrey C."/>
            <person name="LaButti K."/>
            <person name="Lindquist E.A."/>
            <person name="Lipzen A."/>
            <person name="Lundell T."/>
            <person name="Morin E."/>
            <person name="Murat C."/>
            <person name="Sun H."/>
            <person name="Tunlid A."/>
            <person name="Henrissat B."/>
            <person name="Grigoriev I.V."/>
            <person name="Hibbett D.S."/>
            <person name="Martin F."/>
            <person name="Nordberg H.P."/>
            <person name="Cantor M.N."/>
            <person name="Hua S.X."/>
        </authorList>
    </citation>
    <scope>NUCLEOTIDE SEQUENCE [LARGE SCALE GENOMIC DNA]</scope>
    <source>
        <strain evidence="2 3">Foug A</strain>
    </source>
</reference>
<dbReference type="HOGENOM" id="CLU_103200_0_0_1"/>
<dbReference type="GO" id="GO:0004672">
    <property type="term" value="F:protein kinase activity"/>
    <property type="evidence" value="ECO:0007669"/>
    <property type="project" value="InterPro"/>
</dbReference>
<dbReference type="InterPro" id="IPR000719">
    <property type="entry name" value="Prot_kinase_dom"/>
</dbReference>
<dbReference type="InterPro" id="IPR040976">
    <property type="entry name" value="Pkinase_fungal"/>
</dbReference>
<gene>
    <name evidence="2" type="ORF">SCLCIDRAFT_95581</name>
</gene>
<reference evidence="3" key="2">
    <citation type="submission" date="2015-01" db="EMBL/GenBank/DDBJ databases">
        <title>Evolutionary Origins and Diversification of the Mycorrhizal Mutualists.</title>
        <authorList>
            <consortium name="DOE Joint Genome Institute"/>
            <consortium name="Mycorrhizal Genomics Consortium"/>
            <person name="Kohler A."/>
            <person name="Kuo A."/>
            <person name="Nagy L.G."/>
            <person name="Floudas D."/>
            <person name="Copeland A."/>
            <person name="Barry K.W."/>
            <person name="Cichocki N."/>
            <person name="Veneault-Fourrey C."/>
            <person name="LaButti K."/>
            <person name="Lindquist E.A."/>
            <person name="Lipzen A."/>
            <person name="Lundell T."/>
            <person name="Morin E."/>
            <person name="Murat C."/>
            <person name="Riley R."/>
            <person name="Ohm R."/>
            <person name="Sun H."/>
            <person name="Tunlid A."/>
            <person name="Henrissat B."/>
            <person name="Grigoriev I.V."/>
            <person name="Hibbett D.S."/>
            <person name="Martin F."/>
        </authorList>
    </citation>
    <scope>NUCLEOTIDE SEQUENCE [LARGE SCALE GENOMIC DNA]</scope>
    <source>
        <strain evidence="3">Foug A</strain>
    </source>
</reference>
<proteinExistence type="predicted"/>